<gene>
    <name evidence="1" type="ORF">SAOR_15230</name>
</gene>
<comment type="caution">
    <text evidence="1">The sequence shown here is derived from an EMBL/GenBank/DDBJ whole genome shotgun (WGS) entry which is preliminary data.</text>
</comment>
<keyword evidence="2" id="KW-1185">Reference proteome</keyword>
<accession>A0A423PG34</accession>
<organism evidence="1 2">
    <name type="scientific">Salinisphaera orenii MK-B5</name>
    <dbReference type="NCBI Taxonomy" id="856730"/>
    <lineage>
        <taxon>Bacteria</taxon>
        <taxon>Pseudomonadati</taxon>
        <taxon>Pseudomonadota</taxon>
        <taxon>Gammaproteobacteria</taxon>
        <taxon>Salinisphaerales</taxon>
        <taxon>Salinisphaeraceae</taxon>
        <taxon>Salinisphaera</taxon>
    </lineage>
</organism>
<sequence length="88" mass="9389">MSRDPFFKPYTPVLETVPADGQTAIHLRGLALGSRVVVEGPDPDAFEVSGEALALAFVVPGRYRIIVRAPDGRVVDRVETEVTSPAAA</sequence>
<evidence type="ECO:0000313" key="1">
    <source>
        <dbReference type="EMBL" id="ROO24558.1"/>
    </source>
</evidence>
<protein>
    <submittedName>
        <fullName evidence="1">Uncharacterized protein</fullName>
    </submittedName>
</protein>
<proteinExistence type="predicted"/>
<name>A0A423PG34_9GAMM</name>
<dbReference type="Proteomes" id="UP000283993">
    <property type="component" value="Unassembled WGS sequence"/>
</dbReference>
<dbReference type="RefSeq" id="WP_123632170.1">
    <property type="nucleotide sequence ID" value="NZ_AYKH01000042.1"/>
</dbReference>
<evidence type="ECO:0000313" key="2">
    <source>
        <dbReference type="Proteomes" id="UP000283993"/>
    </source>
</evidence>
<reference evidence="1 2" key="1">
    <citation type="submission" date="2013-10" db="EMBL/GenBank/DDBJ databases">
        <title>Salinisphaera orenii MK-B5 Genome Sequencing.</title>
        <authorList>
            <person name="Lai Q."/>
            <person name="Li C."/>
            <person name="Shao Z."/>
        </authorList>
    </citation>
    <scope>NUCLEOTIDE SEQUENCE [LARGE SCALE GENOMIC DNA]</scope>
    <source>
        <strain evidence="1 2">MK-B5</strain>
    </source>
</reference>
<dbReference type="AlphaFoldDB" id="A0A423PG34"/>
<dbReference type="EMBL" id="AYKH01000042">
    <property type="protein sequence ID" value="ROO24558.1"/>
    <property type="molecule type" value="Genomic_DNA"/>
</dbReference>